<dbReference type="PANTHER" id="PTHR46621">
    <property type="entry name" value="SNRNA-ACTIVATING PROTEIN COMPLEX SUBUNIT 4"/>
    <property type="match status" value="1"/>
</dbReference>
<dbReference type="Gene3D" id="1.10.10.60">
    <property type="entry name" value="Homeodomain-like"/>
    <property type="match status" value="2"/>
</dbReference>
<keyword evidence="1" id="KW-0805">Transcription regulation</keyword>
<dbReference type="InterPro" id="IPR017930">
    <property type="entry name" value="Myb_dom"/>
</dbReference>
<dbReference type="CDD" id="cd00167">
    <property type="entry name" value="SANT"/>
    <property type="match status" value="2"/>
</dbReference>
<dbReference type="InterPro" id="IPR051575">
    <property type="entry name" value="Myb-like_DNA-bd"/>
</dbReference>
<evidence type="ECO:0000256" key="1">
    <source>
        <dbReference type="ARBA" id="ARBA00023015"/>
    </source>
</evidence>
<dbReference type="GO" id="GO:0000978">
    <property type="term" value="F:RNA polymerase II cis-regulatory region sequence-specific DNA binding"/>
    <property type="evidence" value="ECO:0007669"/>
    <property type="project" value="TreeGrafter"/>
</dbReference>
<comment type="caution">
    <text evidence="7">The sequence shown here is derived from an EMBL/GenBank/DDBJ whole genome shotgun (WGS) entry which is preliminary data.</text>
</comment>
<keyword evidence="8" id="KW-1185">Reference proteome</keyword>
<evidence type="ECO:0000313" key="8">
    <source>
        <dbReference type="Proteomes" id="UP000179807"/>
    </source>
</evidence>
<dbReference type="GO" id="GO:0042796">
    <property type="term" value="P:snRNA transcription by RNA polymerase III"/>
    <property type="evidence" value="ECO:0007669"/>
    <property type="project" value="TreeGrafter"/>
</dbReference>
<dbReference type="RefSeq" id="XP_068354291.1">
    <property type="nucleotide sequence ID" value="XM_068490300.1"/>
</dbReference>
<evidence type="ECO:0000259" key="5">
    <source>
        <dbReference type="PROSITE" id="PS50090"/>
    </source>
</evidence>
<feature type="domain" description="HTH myb-type" evidence="6">
    <location>
        <begin position="128"/>
        <end position="183"/>
    </location>
</feature>
<dbReference type="GO" id="GO:0019185">
    <property type="term" value="C:snRNA-activating protein complex"/>
    <property type="evidence" value="ECO:0007669"/>
    <property type="project" value="TreeGrafter"/>
</dbReference>
<accession>A0A1J4JQ29</accession>
<dbReference type="VEuPathDB" id="TrichDB:TRFO_01768"/>
<dbReference type="GeneID" id="94825004"/>
<evidence type="ECO:0000256" key="3">
    <source>
        <dbReference type="ARBA" id="ARBA00023163"/>
    </source>
</evidence>
<dbReference type="Pfam" id="PF13921">
    <property type="entry name" value="Myb_DNA-bind_6"/>
    <property type="match status" value="1"/>
</dbReference>
<name>A0A1J4JQ29_9EUKA</name>
<keyword evidence="4" id="KW-0539">Nucleus</keyword>
<dbReference type="GO" id="GO:0042795">
    <property type="term" value="P:snRNA transcription by RNA polymerase II"/>
    <property type="evidence" value="ECO:0007669"/>
    <property type="project" value="TreeGrafter"/>
</dbReference>
<dbReference type="PROSITE" id="PS51294">
    <property type="entry name" value="HTH_MYB"/>
    <property type="match status" value="2"/>
</dbReference>
<dbReference type="GO" id="GO:0001006">
    <property type="term" value="F:RNA polymerase III type 3 promoter sequence-specific DNA binding"/>
    <property type="evidence" value="ECO:0007669"/>
    <property type="project" value="TreeGrafter"/>
</dbReference>
<dbReference type="EMBL" id="MLAK01000926">
    <property type="protein sequence ID" value="OHT01155.1"/>
    <property type="molecule type" value="Genomic_DNA"/>
</dbReference>
<proteinExistence type="predicted"/>
<dbReference type="PROSITE" id="PS50090">
    <property type="entry name" value="MYB_LIKE"/>
    <property type="match status" value="2"/>
</dbReference>
<evidence type="ECO:0000259" key="6">
    <source>
        <dbReference type="PROSITE" id="PS51294"/>
    </source>
</evidence>
<dbReference type="SUPFAM" id="SSF46689">
    <property type="entry name" value="Homeodomain-like"/>
    <property type="match status" value="2"/>
</dbReference>
<evidence type="ECO:0000256" key="4">
    <source>
        <dbReference type="ARBA" id="ARBA00023242"/>
    </source>
</evidence>
<organism evidence="7 8">
    <name type="scientific">Tritrichomonas foetus</name>
    <dbReference type="NCBI Taxonomy" id="1144522"/>
    <lineage>
        <taxon>Eukaryota</taxon>
        <taxon>Metamonada</taxon>
        <taxon>Parabasalia</taxon>
        <taxon>Tritrichomonadida</taxon>
        <taxon>Tritrichomonadidae</taxon>
        <taxon>Tritrichomonas</taxon>
    </lineage>
</organism>
<reference evidence="7" key="1">
    <citation type="submission" date="2016-10" db="EMBL/GenBank/DDBJ databases">
        <authorList>
            <person name="Benchimol M."/>
            <person name="Almeida L.G."/>
            <person name="Vasconcelos A.T."/>
            <person name="Perreira-Neves A."/>
            <person name="Rosa I.A."/>
            <person name="Tasca T."/>
            <person name="Bogo M.R."/>
            <person name="de Souza W."/>
        </authorList>
    </citation>
    <scope>NUCLEOTIDE SEQUENCE [LARGE SCALE GENOMIC DNA]</scope>
    <source>
        <strain evidence="7">K</strain>
    </source>
</reference>
<feature type="domain" description="HTH myb-type" evidence="6">
    <location>
        <begin position="83"/>
        <end position="127"/>
    </location>
</feature>
<evidence type="ECO:0000256" key="2">
    <source>
        <dbReference type="ARBA" id="ARBA00023125"/>
    </source>
</evidence>
<dbReference type="SMART" id="SM00717">
    <property type="entry name" value="SANT"/>
    <property type="match status" value="2"/>
</dbReference>
<gene>
    <name evidence="7" type="ORF">TRFO_01768</name>
</gene>
<dbReference type="PANTHER" id="PTHR46621:SF1">
    <property type="entry name" value="SNRNA-ACTIVATING PROTEIN COMPLEX SUBUNIT 4"/>
    <property type="match status" value="1"/>
</dbReference>
<feature type="domain" description="Myb-like" evidence="5">
    <location>
        <begin position="83"/>
        <end position="127"/>
    </location>
</feature>
<feature type="domain" description="Myb-like" evidence="5">
    <location>
        <begin position="128"/>
        <end position="179"/>
    </location>
</feature>
<keyword evidence="2" id="KW-0238">DNA-binding</keyword>
<dbReference type="InterPro" id="IPR009057">
    <property type="entry name" value="Homeodomain-like_sf"/>
</dbReference>
<dbReference type="Proteomes" id="UP000179807">
    <property type="component" value="Unassembled WGS sequence"/>
</dbReference>
<evidence type="ECO:0000313" key="7">
    <source>
        <dbReference type="EMBL" id="OHT01155.1"/>
    </source>
</evidence>
<protein>
    <submittedName>
        <fullName evidence="7">Myb-like DNA-binding domain containing protein</fullName>
    </submittedName>
</protein>
<dbReference type="OrthoDB" id="2143914at2759"/>
<keyword evidence="3" id="KW-0804">Transcription</keyword>
<dbReference type="InterPro" id="IPR001005">
    <property type="entry name" value="SANT/Myb"/>
</dbReference>
<dbReference type="AlphaFoldDB" id="A0A1J4JQ29"/>
<sequence length="295" mass="34145">MKHSLMNNFIRSQICSYIPQANMGSIDCLVNVSEDFLYDYISFNDAAIIFNEMNCSTIFLSRLSFIKSDELFKKGSRKKAILWTNDEDSKLIAAVNKFGMHDWRVIASYVGTGRTSSQCNQRWTRALNPSIIRTPWTEEEDEKIMMLVSQYGDVGWRKIASQIPGRTDLQCRHRYIQIKKHSQCRNNSSNVSFLINDTNQKMNSYNINDSLIHHNHPNNNSSISTQHFPSNQIINTSVYLPEIDMNYEFKSSAHQEKVKFLDAVSRNSFPELTSLDNAQFFRLPPLVSLDKYLKK</sequence>